<organism evidence="2">
    <name type="scientific">Zeugodacus cucurbitae</name>
    <name type="common">Melon fruit fly</name>
    <name type="synonym">Bactrocera cucurbitae</name>
    <dbReference type="NCBI Taxonomy" id="28588"/>
    <lineage>
        <taxon>Eukaryota</taxon>
        <taxon>Metazoa</taxon>
        <taxon>Ecdysozoa</taxon>
        <taxon>Arthropoda</taxon>
        <taxon>Hexapoda</taxon>
        <taxon>Insecta</taxon>
        <taxon>Pterygota</taxon>
        <taxon>Neoptera</taxon>
        <taxon>Endopterygota</taxon>
        <taxon>Diptera</taxon>
        <taxon>Brachycera</taxon>
        <taxon>Muscomorpha</taxon>
        <taxon>Tephritoidea</taxon>
        <taxon>Tephritidae</taxon>
        <taxon>Zeugodacus</taxon>
        <taxon>Zeugodacus</taxon>
    </lineage>
</organism>
<dbReference type="EMBL" id="GBXI01009853">
    <property type="protein sequence ID" value="JAD04439.1"/>
    <property type="molecule type" value="Transcribed_RNA"/>
</dbReference>
<keyword evidence="1" id="KW-0175">Coiled coil</keyword>
<dbReference type="EMBL" id="GBXI01009960">
    <property type="protein sequence ID" value="JAD04332.1"/>
    <property type="molecule type" value="Transcribed_RNA"/>
</dbReference>
<evidence type="ECO:0000256" key="1">
    <source>
        <dbReference type="SAM" id="Coils"/>
    </source>
</evidence>
<reference evidence="2" key="2">
    <citation type="journal article" date="2015" name="Gigascience">
        <title>Reconstructing a comprehensive transcriptome assembly of a white-pupal translocated strain of the pest fruit fly Bactrocera cucurbitae.</title>
        <authorList>
            <person name="Sim S.B."/>
            <person name="Calla B."/>
            <person name="Hall B."/>
            <person name="DeRego T."/>
            <person name="Geib S.M."/>
        </authorList>
    </citation>
    <scope>NUCLEOTIDE SEQUENCE</scope>
</reference>
<dbReference type="RefSeq" id="XP_054082978.1">
    <property type="nucleotide sequence ID" value="XM_054227003.1"/>
</dbReference>
<accession>A0A0A1WZT3</accession>
<name>A0A0A1WZT3_ZEUCU</name>
<dbReference type="GeneID" id="105215320"/>
<feature type="coiled-coil region" evidence="1">
    <location>
        <begin position="375"/>
        <end position="413"/>
    </location>
</feature>
<gene>
    <name evidence="2" type="primary">UTRN_0</name>
    <name evidence="3" type="synonym">UTRN_1</name>
    <name evidence="3" type="ORF">g.20925</name>
    <name evidence="2" type="ORF">g.20927</name>
</gene>
<dbReference type="RefSeq" id="XP_054082979.1">
    <property type="nucleotide sequence ID" value="XM_054227004.1"/>
</dbReference>
<protein>
    <submittedName>
        <fullName evidence="2">Utrophin</fullName>
    </submittedName>
</protein>
<dbReference type="RefSeq" id="XP_054082975.1">
    <property type="nucleotide sequence ID" value="XM_054227000.1"/>
</dbReference>
<reference evidence="2" key="1">
    <citation type="submission" date="2014-11" db="EMBL/GenBank/DDBJ databases">
        <authorList>
            <person name="Geib S."/>
        </authorList>
    </citation>
    <scope>NUCLEOTIDE SEQUENCE</scope>
</reference>
<feature type="coiled-coil region" evidence="1">
    <location>
        <begin position="256"/>
        <end position="290"/>
    </location>
</feature>
<dbReference type="RefSeq" id="XP_054082977.1">
    <property type="nucleotide sequence ID" value="XM_054227002.1"/>
</dbReference>
<dbReference type="OrthoDB" id="7914571at2759"/>
<dbReference type="RefSeq" id="XP_054082976.1">
    <property type="nucleotide sequence ID" value="XM_054227001.1"/>
</dbReference>
<evidence type="ECO:0000313" key="3">
    <source>
        <dbReference type="EMBL" id="JAD04439.1"/>
    </source>
</evidence>
<evidence type="ECO:0000313" key="2">
    <source>
        <dbReference type="EMBL" id="JAD04332.1"/>
    </source>
</evidence>
<proteinExistence type="predicted"/>
<sequence length="462" mass="55668">MEGLEEGRKSVAQFRKSIYGGDEVDFTDIFQFDIDEEDHKKILSVMRDSLQRLPDSFRSNILDRFIEEHPELNWKFEGVVEQEQDHDNADILSTYSYDSLIPARWMEVRETFHKKLRPFSSAYVIRDSEKFWAIIQATKVAHFESIRAYAIEKLSNDMNNSLYMLYKLNQCNDEDFKLDDYRHFHVFSWTEDRFLARRQMKGIAWVDIFRRSLPANCLNDFKLRYDIMELVRILKPLLSSFNTTNAEFVTETKDIIENARQLLDLHEKIIKELEDNLELFCQKVNQITNISLQRRSAGRDVLKNYFELETLAYVVRDPMEYRYQVNFYKQRTADWQHYFDKQESQIEEELHKIRKKHNAEVYCYTSMMQCIYGIIEDYKHRIEQLTENYDRRFNELDDNNRKLKINMDKIKLQREFLIGEKEYMQMRIEEIQRGKVVKLKRKKRSLMSMLSGGSGKGMKKKR</sequence>
<dbReference type="AlphaFoldDB" id="A0A0A1WZT3"/>